<dbReference type="InterPro" id="IPR002078">
    <property type="entry name" value="Sigma_54_int"/>
</dbReference>
<protein>
    <submittedName>
        <fullName evidence="10">Transcriptional regulatory protein ZraR</fullName>
    </submittedName>
</protein>
<evidence type="ECO:0000256" key="4">
    <source>
        <dbReference type="ARBA" id="ARBA00023125"/>
    </source>
</evidence>
<evidence type="ECO:0000256" key="7">
    <source>
        <dbReference type="SAM" id="Coils"/>
    </source>
</evidence>
<gene>
    <name evidence="10" type="primary">zraR_8</name>
    <name evidence="10" type="ORF">V22_35170</name>
</gene>
<feature type="coiled-coil region" evidence="7">
    <location>
        <begin position="361"/>
        <end position="388"/>
    </location>
</feature>
<keyword evidence="2" id="KW-0067">ATP-binding</keyword>
<evidence type="ECO:0000256" key="3">
    <source>
        <dbReference type="ARBA" id="ARBA00023015"/>
    </source>
</evidence>
<evidence type="ECO:0000256" key="6">
    <source>
        <dbReference type="ARBA" id="ARBA00023163"/>
    </source>
</evidence>
<dbReference type="SMART" id="SM00382">
    <property type="entry name" value="AAA"/>
    <property type="match status" value="1"/>
</dbReference>
<dbReference type="AlphaFoldDB" id="A0A517TD10"/>
<dbReference type="InterPro" id="IPR003593">
    <property type="entry name" value="AAA+_ATPase"/>
</dbReference>
<dbReference type="SUPFAM" id="SSF52540">
    <property type="entry name" value="P-loop containing nucleoside triphosphate hydrolases"/>
    <property type="match status" value="1"/>
</dbReference>
<keyword evidence="7" id="KW-0175">Coiled coil</keyword>
<evidence type="ECO:0000256" key="2">
    <source>
        <dbReference type="ARBA" id="ARBA00022840"/>
    </source>
</evidence>
<evidence type="ECO:0000313" key="10">
    <source>
        <dbReference type="EMBL" id="QDT66252.1"/>
    </source>
</evidence>
<proteinExistence type="predicted"/>
<dbReference type="Pfam" id="PF00158">
    <property type="entry name" value="Sigma54_activat"/>
    <property type="match status" value="1"/>
</dbReference>
<dbReference type="PROSITE" id="PS50006">
    <property type="entry name" value="FHA_DOMAIN"/>
    <property type="match status" value="1"/>
</dbReference>
<dbReference type="PROSITE" id="PS00676">
    <property type="entry name" value="SIGMA54_INTERACT_2"/>
    <property type="match status" value="1"/>
</dbReference>
<dbReference type="InterPro" id="IPR025944">
    <property type="entry name" value="Sigma_54_int_dom_CS"/>
</dbReference>
<keyword evidence="6" id="KW-0804">Transcription</keyword>
<dbReference type="SUPFAM" id="SSF55781">
    <property type="entry name" value="GAF domain-like"/>
    <property type="match status" value="1"/>
</dbReference>
<dbReference type="CDD" id="cd00009">
    <property type="entry name" value="AAA"/>
    <property type="match status" value="1"/>
</dbReference>
<keyword evidence="3" id="KW-0805">Transcription regulation</keyword>
<keyword evidence="5" id="KW-0010">Activator</keyword>
<dbReference type="InterPro" id="IPR058031">
    <property type="entry name" value="AAA_lid_NorR"/>
</dbReference>
<dbReference type="CDD" id="cd00060">
    <property type="entry name" value="FHA"/>
    <property type="match status" value="1"/>
</dbReference>
<dbReference type="PANTHER" id="PTHR32071:SF57">
    <property type="entry name" value="C4-DICARBOXYLATE TRANSPORT TRANSCRIPTIONAL REGULATORY PROTEIN DCTD"/>
    <property type="match status" value="1"/>
</dbReference>
<dbReference type="InterPro" id="IPR027417">
    <property type="entry name" value="P-loop_NTPase"/>
</dbReference>
<reference evidence="10 11" key="1">
    <citation type="submission" date="2019-02" db="EMBL/GenBank/DDBJ databases">
        <title>Deep-cultivation of Planctomycetes and their phenomic and genomic characterization uncovers novel biology.</title>
        <authorList>
            <person name="Wiegand S."/>
            <person name="Jogler M."/>
            <person name="Boedeker C."/>
            <person name="Pinto D."/>
            <person name="Vollmers J."/>
            <person name="Rivas-Marin E."/>
            <person name="Kohn T."/>
            <person name="Peeters S.H."/>
            <person name="Heuer A."/>
            <person name="Rast P."/>
            <person name="Oberbeckmann S."/>
            <person name="Bunk B."/>
            <person name="Jeske O."/>
            <person name="Meyerdierks A."/>
            <person name="Storesund J.E."/>
            <person name="Kallscheuer N."/>
            <person name="Luecker S."/>
            <person name="Lage O.M."/>
            <person name="Pohl T."/>
            <person name="Merkel B.J."/>
            <person name="Hornburger P."/>
            <person name="Mueller R.-W."/>
            <person name="Bruemmer F."/>
            <person name="Labrenz M."/>
            <person name="Spormann A.M."/>
            <person name="Op den Camp H."/>
            <person name="Overmann J."/>
            <person name="Amann R."/>
            <person name="Jetten M.S.M."/>
            <person name="Mascher T."/>
            <person name="Medema M.H."/>
            <person name="Devos D.P."/>
            <person name="Kaster A.-K."/>
            <person name="Ovreas L."/>
            <person name="Rohde M."/>
            <person name="Galperin M.Y."/>
            <person name="Jogler C."/>
        </authorList>
    </citation>
    <scope>NUCLEOTIDE SEQUENCE [LARGE SCALE GENOMIC DNA]</scope>
    <source>
        <strain evidence="10 11">V22</strain>
    </source>
</reference>
<dbReference type="GO" id="GO:0005524">
    <property type="term" value="F:ATP binding"/>
    <property type="evidence" value="ECO:0007669"/>
    <property type="project" value="UniProtKB-KW"/>
</dbReference>
<dbReference type="Pfam" id="PF13185">
    <property type="entry name" value="GAF_2"/>
    <property type="match status" value="1"/>
</dbReference>
<feature type="domain" description="Sigma-54 factor interaction" evidence="9">
    <location>
        <begin position="388"/>
        <end position="617"/>
    </location>
</feature>
<dbReference type="GO" id="GO:0006355">
    <property type="term" value="P:regulation of DNA-templated transcription"/>
    <property type="evidence" value="ECO:0007669"/>
    <property type="project" value="InterPro"/>
</dbReference>
<dbReference type="InterPro" id="IPR000253">
    <property type="entry name" value="FHA_dom"/>
</dbReference>
<dbReference type="InterPro" id="IPR008984">
    <property type="entry name" value="SMAD_FHA_dom_sf"/>
</dbReference>
<dbReference type="PROSITE" id="PS00675">
    <property type="entry name" value="SIGMA54_INTERACT_1"/>
    <property type="match status" value="1"/>
</dbReference>
<dbReference type="PROSITE" id="PS00688">
    <property type="entry name" value="SIGMA54_INTERACT_3"/>
    <property type="match status" value="1"/>
</dbReference>
<dbReference type="SMART" id="SM00240">
    <property type="entry name" value="FHA"/>
    <property type="match status" value="1"/>
</dbReference>
<feature type="domain" description="FHA" evidence="8">
    <location>
        <begin position="73"/>
        <end position="122"/>
    </location>
</feature>
<dbReference type="Gene3D" id="1.10.8.60">
    <property type="match status" value="1"/>
</dbReference>
<dbReference type="InterPro" id="IPR025943">
    <property type="entry name" value="Sigma_54_int_dom_ATP-bd_2"/>
</dbReference>
<dbReference type="Pfam" id="PF00498">
    <property type="entry name" value="FHA"/>
    <property type="match status" value="1"/>
</dbReference>
<dbReference type="GO" id="GO:0043565">
    <property type="term" value="F:sequence-specific DNA binding"/>
    <property type="evidence" value="ECO:0007669"/>
    <property type="project" value="InterPro"/>
</dbReference>
<dbReference type="Pfam" id="PF02954">
    <property type="entry name" value="HTH_8"/>
    <property type="match status" value="1"/>
</dbReference>
<dbReference type="Gene3D" id="1.10.10.60">
    <property type="entry name" value="Homeodomain-like"/>
    <property type="match status" value="1"/>
</dbReference>
<dbReference type="PRINTS" id="PR01590">
    <property type="entry name" value="HTHFIS"/>
</dbReference>
<sequence>MTHVRIRCNVLNKELPGRRFRASRNDLRTGSQYGMAKQATEDSDSAGQDHAYLVVRDGNAWRDVFRITADRVVTIGRSSDNRIVVPDDLCSRRHCEVFAENQLWKLRDLNSRNGTMVSDRPVQETVLRDGDVIGIGDFHLQFATDINEEPSEESEQKLQSATVSIDSPEILDRRSVPSFRDQESEVKFSDNRRLSEDLGSLYRLALEMGDVFDVASLCRRVLNLLAERTHADIGAILLVPREAAEGNAALSHSQFEQVAFHGPIIEAQSLSDSLSDIVLKSREAVLANDIADDSRLSGQESLSELQARSVICAPLRREDRVIGLVHLYVTNPQRRLDTNSLDFTLAVADQLAVTIHQKWERDLLARHLTQAESENRNLKRQLRSEMEIIGDSSEIRQLKAEIMRVAPTSATVLVRGESGVGKELVARAIHANSERADGPMVCVNCAALAESLLESELFGHEKGAFTGATAQKTGKFEQADGGTLFLDEVGEMPPAIQAKFLRAMEGHPFERVGGSRAIRSDVRIVAATNRDLEGDVRKGTFRSDLYFRLNVVMVEVQPLRARRGDIELLARHFIQKFASRSGREIRGLAPETRQMLVDYDWPGNVRELQNAVERAVIMCETGILSPRDFHLSELGQHRLESESSQMFEPKSLSKVEQQHIMSVLNHTEGNKSRAAQILGIERSTLDRKLKKYQSSDD</sequence>
<evidence type="ECO:0000256" key="1">
    <source>
        <dbReference type="ARBA" id="ARBA00022741"/>
    </source>
</evidence>
<keyword evidence="4" id="KW-0238">DNA-binding</keyword>
<dbReference type="Pfam" id="PF25601">
    <property type="entry name" value="AAA_lid_14"/>
    <property type="match status" value="1"/>
</dbReference>
<dbReference type="Gene3D" id="3.30.450.40">
    <property type="match status" value="1"/>
</dbReference>
<accession>A0A517TD10</accession>
<dbReference type="FunFam" id="3.40.50.300:FF:000006">
    <property type="entry name" value="DNA-binding transcriptional regulator NtrC"/>
    <property type="match status" value="1"/>
</dbReference>
<dbReference type="PROSITE" id="PS50045">
    <property type="entry name" value="SIGMA54_INTERACT_4"/>
    <property type="match status" value="1"/>
</dbReference>
<organism evidence="10 11">
    <name type="scientific">Calycomorphotria hydatis</name>
    <dbReference type="NCBI Taxonomy" id="2528027"/>
    <lineage>
        <taxon>Bacteria</taxon>
        <taxon>Pseudomonadati</taxon>
        <taxon>Planctomycetota</taxon>
        <taxon>Planctomycetia</taxon>
        <taxon>Planctomycetales</taxon>
        <taxon>Planctomycetaceae</taxon>
        <taxon>Calycomorphotria</taxon>
    </lineage>
</organism>
<dbReference type="FunFam" id="1.10.8.60:FF:000014">
    <property type="entry name" value="DNA-binding transcriptional regulator NtrC"/>
    <property type="match status" value="1"/>
</dbReference>
<dbReference type="InterPro" id="IPR029016">
    <property type="entry name" value="GAF-like_dom_sf"/>
</dbReference>
<dbReference type="SUPFAM" id="SSF46689">
    <property type="entry name" value="Homeodomain-like"/>
    <property type="match status" value="1"/>
</dbReference>
<dbReference type="EMBL" id="CP036316">
    <property type="protein sequence ID" value="QDT66252.1"/>
    <property type="molecule type" value="Genomic_DNA"/>
</dbReference>
<evidence type="ECO:0000313" key="11">
    <source>
        <dbReference type="Proteomes" id="UP000319976"/>
    </source>
</evidence>
<dbReference type="InterPro" id="IPR003018">
    <property type="entry name" value="GAF"/>
</dbReference>
<dbReference type="Gene3D" id="2.60.200.20">
    <property type="match status" value="1"/>
</dbReference>
<dbReference type="InterPro" id="IPR009057">
    <property type="entry name" value="Homeodomain-like_sf"/>
</dbReference>
<name>A0A517TD10_9PLAN</name>
<dbReference type="SUPFAM" id="SSF49879">
    <property type="entry name" value="SMAD/FHA domain"/>
    <property type="match status" value="1"/>
</dbReference>
<evidence type="ECO:0000259" key="8">
    <source>
        <dbReference type="PROSITE" id="PS50006"/>
    </source>
</evidence>
<evidence type="ECO:0000256" key="5">
    <source>
        <dbReference type="ARBA" id="ARBA00023159"/>
    </source>
</evidence>
<dbReference type="KEGG" id="chya:V22_35170"/>
<dbReference type="InterPro" id="IPR002197">
    <property type="entry name" value="HTH_Fis"/>
</dbReference>
<keyword evidence="1" id="KW-0547">Nucleotide-binding</keyword>
<evidence type="ECO:0000259" key="9">
    <source>
        <dbReference type="PROSITE" id="PS50045"/>
    </source>
</evidence>
<dbReference type="Proteomes" id="UP000319976">
    <property type="component" value="Chromosome"/>
</dbReference>
<dbReference type="PANTHER" id="PTHR32071">
    <property type="entry name" value="TRANSCRIPTIONAL REGULATORY PROTEIN"/>
    <property type="match status" value="1"/>
</dbReference>
<dbReference type="SMART" id="SM00065">
    <property type="entry name" value="GAF"/>
    <property type="match status" value="1"/>
</dbReference>
<keyword evidence="11" id="KW-1185">Reference proteome</keyword>
<dbReference type="InterPro" id="IPR025662">
    <property type="entry name" value="Sigma_54_int_dom_ATP-bd_1"/>
</dbReference>
<dbReference type="Gene3D" id="3.40.50.300">
    <property type="entry name" value="P-loop containing nucleotide triphosphate hydrolases"/>
    <property type="match status" value="1"/>
</dbReference>